<dbReference type="Gene3D" id="3.40.640.10">
    <property type="entry name" value="Type I PLP-dependent aspartate aminotransferase-like (Major domain)"/>
    <property type="match status" value="1"/>
</dbReference>
<reference evidence="2" key="1">
    <citation type="journal article" date="2014" name="Front. Microbiol.">
        <title>High frequency of phylogenetically diverse reductive dehalogenase-homologous genes in deep subseafloor sedimentary metagenomes.</title>
        <authorList>
            <person name="Kawai M."/>
            <person name="Futagami T."/>
            <person name="Toyoda A."/>
            <person name="Takaki Y."/>
            <person name="Nishi S."/>
            <person name="Hori S."/>
            <person name="Arai W."/>
            <person name="Tsubouchi T."/>
            <person name="Morono Y."/>
            <person name="Uchiyama I."/>
            <person name="Ito T."/>
            <person name="Fujiyama A."/>
            <person name="Inagaki F."/>
            <person name="Takami H."/>
        </authorList>
    </citation>
    <scope>NUCLEOTIDE SEQUENCE</scope>
    <source>
        <strain evidence="2">Expedition CK06-06</strain>
    </source>
</reference>
<evidence type="ECO:0000313" key="2">
    <source>
        <dbReference type="EMBL" id="GAI14857.1"/>
    </source>
</evidence>
<protein>
    <recommendedName>
        <fullName evidence="3">Transcriptional regulator</fullName>
    </recommendedName>
</protein>
<accession>X1L671</accession>
<dbReference type="GO" id="GO:0008483">
    <property type="term" value="F:transaminase activity"/>
    <property type="evidence" value="ECO:0007669"/>
    <property type="project" value="TreeGrafter"/>
</dbReference>
<dbReference type="PANTHER" id="PTHR30244:SF36">
    <property type="entry name" value="3-OXO-GLUCOSE-6-PHOSPHATE:GLUTAMATE AMINOTRANSFERASE"/>
    <property type="match status" value="1"/>
</dbReference>
<feature type="non-terminal residue" evidence="2">
    <location>
        <position position="316"/>
    </location>
</feature>
<comment type="caution">
    <text evidence="2">The sequence shown here is derived from an EMBL/GenBank/DDBJ whole genome shotgun (WGS) entry which is preliminary data.</text>
</comment>
<dbReference type="PIRSF" id="PIRSF000390">
    <property type="entry name" value="PLP_StrS"/>
    <property type="match status" value="1"/>
</dbReference>
<dbReference type="CDD" id="cd00616">
    <property type="entry name" value="AHBA_syn"/>
    <property type="match status" value="1"/>
</dbReference>
<evidence type="ECO:0000256" key="1">
    <source>
        <dbReference type="ARBA" id="ARBA00022898"/>
    </source>
</evidence>
<dbReference type="AlphaFoldDB" id="X1L671"/>
<dbReference type="GO" id="GO:0030170">
    <property type="term" value="F:pyridoxal phosphate binding"/>
    <property type="evidence" value="ECO:0007669"/>
    <property type="project" value="TreeGrafter"/>
</dbReference>
<dbReference type="InterPro" id="IPR015421">
    <property type="entry name" value="PyrdxlP-dep_Trfase_major"/>
</dbReference>
<organism evidence="2">
    <name type="scientific">marine sediment metagenome</name>
    <dbReference type="NCBI Taxonomy" id="412755"/>
    <lineage>
        <taxon>unclassified sequences</taxon>
        <taxon>metagenomes</taxon>
        <taxon>ecological metagenomes</taxon>
    </lineage>
</organism>
<keyword evidence="1" id="KW-0663">Pyridoxal phosphate</keyword>
<dbReference type="Pfam" id="PF01041">
    <property type="entry name" value="DegT_DnrJ_EryC1"/>
    <property type="match status" value="1"/>
</dbReference>
<dbReference type="PANTHER" id="PTHR30244">
    <property type="entry name" value="TRANSAMINASE"/>
    <property type="match status" value="1"/>
</dbReference>
<gene>
    <name evidence="2" type="ORF">S06H3_18416</name>
</gene>
<dbReference type="InterPro" id="IPR015424">
    <property type="entry name" value="PyrdxlP-dep_Trfase"/>
</dbReference>
<dbReference type="GO" id="GO:0000271">
    <property type="term" value="P:polysaccharide biosynthetic process"/>
    <property type="evidence" value="ECO:0007669"/>
    <property type="project" value="TreeGrafter"/>
</dbReference>
<dbReference type="InterPro" id="IPR000653">
    <property type="entry name" value="DegT/StrS_aminotransferase"/>
</dbReference>
<dbReference type="EMBL" id="BARV01009313">
    <property type="protein sequence ID" value="GAI14857.1"/>
    <property type="molecule type" value="Genomic_DNA"/>
</dbReference>
<evidence type="ECO:0008006" key="3">
    <source>
        <dbReference type="Google" id="ProtNLM"/>
    </source>
</evidence>
<sequence length="316" mass="35691">GLNSPFGIGVANGSDAIFIALKALGISLGDGVISPPFTFFATAGSIVRAGATPIFVDIDSQTYNLGPVKLQEFIDANCNFNSKINQLIDRQTGKPIKAIIPVHLYGQICKMDEIMEIAQKYNLKVVEDCAQSIGSEYKGKKSGSFGDLGTLSFFPTKNLATYGDGGMIITSSEEYAEYCKIFRSHGSKPKYYHRFVGINSRLDELHAAILNVKFKYLDKWLEDRFQVAWRYQKLFEQYNLLDKIKLPLNDIHNLKNHKEHTFHQYVIFIEDRGSLQEYLKENGIGTNIYYPLCLHLQECFKHLGYKEGDFPIAEEA</sequence>
<name>X1L671_9ZZZZ</name>
<feature type="non-terminal residue" evidence="2">
    <location>
        <position position="1"/>
    </location>
</feature>
<proteinExistence type="predicted"/>
<dbReference type="SUPFAM" id="SSF53383">
    <property type="entry name" value="PLP-dependent transferases"/>
    <property type="match status" value="1"/>
</dbReference>